<dbReference type="InterPro" id="IPR005467">
    <property type="entry name" value="His_kinase_dom"/>
</dbReference>
<evidence type="ECO:0000313" key="9">
    <source>
        <dbReference type="Proteomes" id="UP000019460"/>
    </source>
</evidence>
<dbReference type="Pfam" id="PF08447">
    <property type="entry name" value="PAS_3"/>
    <property type="match status" value="1"/>
</dbReference>
<dbReference type="PROSITE" id="PS50110">
    <property type="entry name" value="RESPONSE_REGULATORY"/>
    <property type="match status" value="2"/>
</dbReference>
<dbReference type="PANTHER" id="PTHR45339:SF5">
    <property type="entry name" value="HISTIDINE KINASE"/>
    <property type="match status" value="1"/>
</dbReference>
<dbReference type="Pfam" id="PF00512">
    <property type="entry name" value="HisKA"/>
    <property type="match status" value="1"/>
</dbReference>
<dbReference type="PROSITE" id="PS50113">
    <property type="entry name" value="PAC"/>
    <property type="match status" value="1"/>
</dbReference>
<dbReference type="eggNOG" id="COG2202">
    <property type="taxonomic scope" value="Bacteria"/>
</dbReference>
<dbReference type="AlphaFoldDB" id="W9VBK6"/>
<dbReference type="InterPro" id="IPR011006">
    <property type="entry name" value="CheY-like_superfamily"/>
</dbReference>
<dbReference type="CDD" id="cd00130">
    <property type="entry name" value="PAS"/>
    <property type="match status" value="1"/>
</dbReference>
<dbReference type="RefSeq" id="WP_198295753.1">
    <property type="nucleotide sequence ID" value="NZ_AONC01000070.1"/>
</dbReference>
<feature type="domain" description="Response regulatory" evidence="6">
    <location>
        <begin position="548"/>
        <end position="666"/>
    </location>
</feature>
<feature type="modified residue" description="4-aspartylphosphate" evidence="4">
    <location>
        <position position="740"/>
    </location>
</feature>
<evidence type="ECO:0000259" key="7">
    <source>
        <dbReference type="PROSITE" id="PS50113"/>
    </source>
</evidence>
<dbReference type="PROSITE" id="PS50109">
    <property type="entry name" value="HIS_KIN"/>
    <property type="match status" value="1"/>
</dbReference>
<feature type="domain" description="Response regulatory" evidence="6">
    <location>
        <begin position="691"/>
        <end position="808"/>
    </location>
</feature>
<feature type="modified residue" description="4-aspartylphosphate" evidence="4">
    <location>
        <position position="599"/>
    </location>
</feature>
<feature type="domain" description="PAC" evidence="7">
    <location>
        <begin position="237"/>
        <end position="289"/>
    </location>
</feature>
<dbReference type="SUPFAM" id="SSF52172">
    <property type="entry name" value="CheY-like"/>
    <property type="match status" value="2"/>
</dbReference>
<evidence type="ECO:0000256" key="2">
    <source>
        <dbReference type="ARBA" id="ARBA00012438"/>
    </source>
</evidence>
<dbReference type="SMART" id="SM00448">
    <property type="entry name" value="REC"/>
    <property type="match status" value="2"/>
</dbReference>
<comment type="catalytic activity">
    <reaction evidence="1">
        <text>ATP + protein L-histidine = ADP + protein N-phospho-L-histidine.</text>
        <dbReference type="EC" id="2.7.13.3"/>
    </reaction>
</comment>
<reference evidence="8 9" key="1">
    <citation type="submission" date="2012-11" db="EMBL/GenBank/DDBJ databases">
        <title>Genome assembly of Thiorhodococcus sp. AK35.</title>
        <authorList>
            <person name="Nupur N."/>
            <person name="Khatri I."/>
            <person name="Subramanian S."/>
            <person name="Pinnaka A."/>
        </authorList>
    </citation>
    <scope>NUCLEOTIDE SEQUENCE [LARGE SCALE GENOMIC DNA]</scope>
    <source>
        <strain evidence="8 9">AK35</strain>
    </source>
</reference>
<evidence type="ECO:0000256" key="3">
    <source>
        <dbReference type="ARBA" id="ARBA00022553"/>
    </source>
</evidence>
<dbReference type="CDD" id="cd17546">
    <property type="entry name" value="REC_hyHK_CKI1_RcsC-like"/>
    <property type="match status" value="2"/>
</dbReference>
<dbReference type="Gene3D" id="2.10.70.100">
    <property type="match status" value="1"/>
</dbReference>
<dbReference type="SMART" id="SM00388">
    <property type="entry name" value="HisKA"/>
    <property type="match status" value="1"/>
</dbReference>
<dbReference type="SMART" id="SM00086">
    <property type="entry name" value="PAC"/>
    <property type="match status" value="1"/>
</dbReference>
<evidence type="ECO:0000259" key="6">
    <source>
        <dbReference type="PROSITE" id="PS50110"/>
    </source>
</evidence>
<gene>
    <name evidence="8" type="ORF">D779_3746</name>
</gene>
<dbReference type="GO" id="GO:0000155">
    <property type="term" value="F:phosphorelay sensor kinase activity"/>
    <property type="evidence" value="ECO:0007669"/>
    <property type="project" value="InterPro"/>
</dbReference>
<accession>W9VBK6</accession>
<dbReference type="InterPro" id="IPR001789">
    <property type="entry name" value="Sig_transdc_resp-reg_receiver"/>
</dbReference>
<name>W9VBK6_9GAMM</name>
<dbReference type="Gene3D" id="3.40.50.2300">
    <property type="match status" value="2"/>
</dbReference>
<dbReference type="SUPFAM" id="SSF55785">
    <property type="entry name" value="PYP-like sensor domain (PAS domain)"/>
    <property type="match status" value="1"/>
</dbReference>
<evidence type="ECO:0000313" key="8">
    <source>
        <dbReference type="EMBL" id="EXJ13422.1"/>
    </source>
</evidence>
<dbReference type="Pfam" id="PF00072">
    <property type="entry name" value="Response_reg"/>
    <property type="match status" value="2"/>
</dbReference>
<dbReference type="Gene3D" id="3.30.565.10">
    <property type="entry name" value="Histidine kinase-like ATPase, C-terminal domain"/>
    <property type="match status" value="1"/>
</dbReference>
<feature type="domain" description="Histidine kinase" evidence="5">
    <location>
        <begin position="307"/>
        <end position="530"/>
    </location>
</feature>
<dbReference type="InterPro" id="IPR003661">
    <property type="entry name" value="HisK_dim/P_dom"/>
</dbReference>
<dbReference type="SUPFAM" id="SSF47384">
    <property type="entry name" value="Homodimeric domain of signal transducing histidine kinase"/>
    <property type="match status" value="1"/>
</dbReference>
<keyword evidence="9" id="KW-1185">Reference proteome</keyword>
<dbReference type="InterPro" id="IPR013655">
    <property type="entry name" value="PAS_fold_3"/>
</dbReference>
<dbReference type="InterPro" id="IPR036890">
    <property type="entry name" value="HATPase_C_sf"/>
</dbReference>
<dbReference type="InterPro" id="IPR001610">
    <property type="entry name" value="PAC"/>
</dbReference>
<dbReference type="Proteomes" id="UP000019460">
    <property type="component" value="Unassembled WGS sequence"/>
</dbReference>
<evidence type="ECO:0000256" key="1">
    <source>
        <dbReference type="ARBA" id="ARBA00000085"/>
    </source>
</evidence>
<dbReference type="InterPro" id="IPR000700">
    <property type="entry name" value="PAS-assoc_C"/>
</dbReference>
<organism evidence="8 9">
    <name type="scientific">Imhoffiella purpurea</name>
    <dbReference type="NCBI Taxonomy" id="1249627"/>
    <lineage>
        <taxon>Bacteria</taxon>
        <taxon>Pseudomonadati</taxon>
        <taxon>Pseudomonadota</taxon>
        <taxon>Gammaproteobacteria</taxon>
        <taxon>Chromatiales</taxon>
        <taxon>Chromatiaceae</taxon>
        <taxon>Imhoffiella</taxon>
    </lineage>
</organism>
<dbReference type="eggNOG" id="COG2205">
    <property type="taxonomic scope" value="Bacteria"/>
</dbReference>
<dbReference type="Gene3D" id="1.10.287.130">
    <property type="match status" value="1"/>
</dbReference>
<sequence length="826" mass="92466">MSASADIEILYELSLAIGEGTEPEPMLRRFLVEMQRLLGGVGAAVLHVQQQEQRNEDTPQGITAVPDTLTRTACYATFWDQWSARDLYESLSRNPDELPLIWQHEECTLHAFRLPGFGILLFLAGHEASPMSQRMQHAFVPLVRRLANAANACIHRAQMRHQTQRFELARESAGIGVWEWDLCSGQLVWDFQMRQLCGVANDAFGGTFSDWRTRIHPDDIEPTLRTLDRLAKEADYGEIEFRILRPDSDVRHLRKQATLVRSPTGEVLRMVGVCTDITADRQAESDLERARDLAERANRGRSQFISAMGNRIHDPMQTILKMAELALDTELTSTQRGYLDRLKASGETLLALLDDLLDVAHIDTGELQIQSIPFNLAIMVAETLEPLAIRAENKGLTFVADLPEDQPQFHVGDPGRIRQVLTSLCATAIDLSMHGEIRIQLASRPNRVAAEDDIQIAVIANGIDIQCSDLRQLLAVLAPTRTAHTPLHPIDAEFGLTMAARLIEHLGGHLRLDAKPEGVKIFYVNLSLPRTEPPEIPLGIRQSWQGRRALIVDDNALNRRTLAYWLDDWGFSTRESGNGRSALQLARTAEPSYDVILLDSILPGMDAYDLTRQLSEEGLIGQAKIILISASATRGEAQRCREAGIDAFLTKPTPPCQIRDLLTRLLESGESKTRPTLLTRHDLKEQRSRLRILLVESKELDRKLAQSLLAQWGHSVTSVGDEAIAIERFAPMTFDLVMIDLEMHDANGIDTIRRLREKEDGMDFTPIIGMSADTLANDPIRFLEAGMDDIIAKPIQADALEERVLRLIEDRKKRNGSGRSDHDGAH</sequence>
<proteinExistence type="predicted"/>
<dbReference type="Gene3D" id="3.30.450.20">
    <property type="entry name" value="PAS domain"/>
    <property type="match status" value="1"/>
</dbReference>
<evidence type="ECO:0000256" key="4">
    <source>
        <dbReference type="PROSITE-ProRule" id="PRU00169"/>
    </source>
</evidence>
<dbReference type="InterPro" id="IPR000014">
    <property type="entry name" value="PAS"/>
</dbReference>
<dbReference type="EMBL" id="AONC01000070">
    <property type="protein sequence ID" value="EXJ13422.1"/>
    <property type="molecule type" value="Genomic_DNA"/>
</dbReference>
<comment type="caution">
    <text evidence="8">The sequence shown here is derived from an EMBL/GenBank/DDBJ whole genome shotgun (WGS) entry which is preliminary data.</text>
</comment>
<dbReference type="Pfam" id="PF02518">
    <property type="entry name" value="HATPase_c"/>
    <property type="match status" value="1"/>
</dbReference>
<dbReference type="EC" id="2.7.13.3" evidence="2"/>
<dbReference type="PANTHER" id="PTHR45339">
    <property type="entry name" value="HYBRID SIGNAL TRANSDUCTION HISTIDINE KINASE J"/>
    <property type="match status" value="1"/>
</dbReference>
<dbReference type="SUPFAM" id="SSF55874">
    <property type="entry name" value="ATPase domain of HSP90 chaperone/DNA topoisomerase II/histidine kinase"/>
    <property type="match status" value="1"/>
</dbReference>
<keyword evidence="3 4" id="KW-0597">Phosphoprotein</keyword>
<dbReference type="eggNOG" id="COG0784">
    <property type="taxonomic scope" value="Bacteria"/>
</dbReference>
<protein>
    <recommendedName>
        <fullName evidence="2">histidine kinase</fullName>
        <ecNumber evidence="2">2.7.13.3</ecNumber>
    </recommendedName>
</protein>
<dbReference type="InterPro" id="IPR035965">
    <property type="entry name" value="PAS-like_dom_sf"/>
</dbReference>
<dbReference type="STRING" id="1249627.D779_3746"/>
<evidence type="ECO:0000259" key="5">
    <source>
        <dbReference type="PROSITE" id="PS50109"/>
    </source>
</evidence>
<dbReference type="InterPro" id="IPR003594">
    <property type="entry name" value="HATPase_dom"/>
</dbReference>
<dbReference type="InterPro" id="IPR036097">
    <property type="entry name" value="HisK_dim/P_sf"/>
</dbReference>